<keyword evidence="4" id="KW-1185">Reference proteome</keyword>
<evidence type="ECO:0000313" key="3">
    <source>
        <dbReference type="EMBL" id="CAF1359075.1"/>
    </source>
</evidence>
<gene>
    <name evidence="2" type="ORF">BJG266_LOCUS9405</name>
    <name evidence="3" type="ORF">QVE165_LOCUS34437</name>
</gene>
<keyword evidence="1" id="KW-0472">Membrane</keyword>
<evidence type="ECO:0000313" key="2">
    <source>
        <dbReference type="EMBL" id="CAF0880667.1"/>
    </source>
</evidence>
<comment type="caution">
    <text evidence="2">The sequence shown here is derived from an EMBL/GenBank/DDBJ whole genome shotgun (WGS) entry which is preliminary data.</text>
</comment>
<accession>A0A813Y8P4</accession>
<feature type="transmembrane region" description="Helical" evidence="1">
    <location>
        <begin position="6"/>
        <end position="25"/>
    </location>
</feature>
<sequence length="150" mass="17177">MIIALIVISIILLISGLFITIYLVYYSCLLKHFSKNNLIKSQQYPSTQMQMISCSTSIPNISQSGNEITIEEAEPSISDSKIRSLEERNIIPNELFQQTDPYDDKMNFLKLGEIIIDRPLGIALQPFDSMGPVLMKFNVSEQHWIRHNNE</sequence>
<protein>
    <submittedName>
        <fullName evidence="2">Uncharacterized protein</fullName>
    </submittedName>
</protein>
<dbReference type="EMBL" id="CAJNOI010000031">
    <property type="protein sequence ID" value="CAF0880667.1"/>
    <property type="molecule type" value="Genomic_DNA"/>
</dbReference>
<organism evidence="2 5">
    <name type="scientific">Adineta steineri</name>
    <dbReference type="NCBI Taxonomy" id="433720"/>
    <lineage>
        <taxon>Eukaryota</taxon>
        <taxon>Metazoa</taxon>
        <taxon>Spiralia</taxon>
        <taxon>Gnathifera</taxon>
        <taxon>Rotifera</taxon>
        <taxon>Eurotatoria</taxon>
        <taxon>Bdelloidea</taxon>
        <taxon>Adinetida</taxon>
        <taxon>Adinetidae</taxon>
        <taxon>Adineta</taxon>
    </lineage>
</organism>
<proteinExistence type="predicted"/>
<keyword evidence="1" id="KW-0812">Transmembrane</keyword>
<dbReference type="Proteomes" id="UP000663832">
    <property type="component" value="Unassembled WGS sequence"/>
</dbReference>
<keyword evidence="1" id="KW-1133">Transmembrane helix</keyword>
<dbReference type="AlphaFoldDB" id="A0A813Y8P4"/>
<reference evidence="2" key="1">
    <citation type="submission" date="2021-02" db="EMBL/GenBank/DDBJ databases">
        <authorList>
            <person name="Nowell W R."/>
        </authorList>
    </citation>
    <scope>NUCLEOTIDE SEQUENCE</scope>
</reference>
<dbReference type="EMBL" id="CAJNOM010000324">
    <property type="protein sequence ID" value="CAF1359075.1"/>
    <property type="molecule type" value="Genomic_DNA"/>
</dbReference>
<dbReference type="Proteomes" id="UP000663877">
    <property type="component" value="Unassembled WGS sequence"/>
</dbReference>
<dbReference type="OrthoDB" id="10039486at2759"/>
<evidence type="ECO:0000313" key="4">
    <source>
        <dbReference type="Proteomes" id="UP000663832"/>
    </source>
</evidence>
<name>A0A813Y8P4_9BILA</name>
<evidence type="ECO:0000313" key="5">
    <source>
        <dbReference type="Proteomes" id="UP000663877"/>
    </source>
</evidence>
<evidence type="ECO:0000256" key="1">
    <source>
        <dbReference type="SAM" id="Phobius"/>
    </source>
</evidence>